<feature type="chain" id="PRO_5043787071" evidence="2">
    <location>
        <begin position="20"/>
        <end position="429"/>
    </location>
</feature>
<organism evidence="3 4">
    <name type="scientific">Oedothorax gibbosus</name>
    <dbReference type="NCBI Taxonomy" id="931172"/>
    <lineage>
        <taxon>Eukaryota</taxon>
        <taxon>Metazoa</taxon>
        <taxon>Ecdysozoa</taxon>
        <taxon>Arthropoda</taxon>
        <taxon>Chelicerata</taxon>
        <taxon>Arachnida</taxon>
        <taxon>Araneae</taxon>
        <taxon>Araneomorphae</taxon>
        <taxon>Entelegynae</taxon>
        <taxon>Araneoidea</taxon>
        <taxon>Linyphiidae</taxon>
        <taxon>Erigoninae</taxon>
        <taxon>Oedothorax</taxon>
    </lineage>
</organism>
<feature type="signal peptide" evidence="2">
    <location>
        <begin position="1"/>
        <end position="19"/>
    </location>
</feature>
<dbReference type="EMBL" id="JAFNEN010000700">
    <property type="protein sequence ID" value="KAG8178405.1"/>
    <property type="molecule type" value="Genomic_DNA"/>
</dbReference>
<evidence type="ECO:0000313" key="3">
    <source>
        <dbReference type="EMBL" id="KAG8178405.1"/>
    </source>
</evidence>
<proteinExistence type="predicted"/>
<keyword evidence="2" id="KW-0732">Signal</keyword>
<gene>
    <name evidence="3" type="ORF">JTE90_005295</name>
</gene>
<evidence type="ECO:0000256" key="1">
    <source>
        <dbReference type="SAM" id="Phobius"/>
    </source>
</evidence>
<dbReference type="Proteomes" id="UP000827092">
    <property type="component" value="Unassembled WGS sequence"/>
</dbReference>
<keyword evidence="4" id="KW-1185">Reference proteome</keyword>
<keyword evidence="1" id="KW-1133">Transmembrane helix</keyword>
<keyword evidence="1" id="KW-0812">Transmembrane</keyword>
<sequence>MPFYLLLLILIDIIQPAFSGNGHLGSCRYALHLSNDGPVTLDVPVTLVATLDCADNTTEFLYVFRDDADREVRVVGHGRTTASYVFTDHPGRRTVEATAYISVSKTYFEVATGETSFDVEDYIPGQLNISSVIQDKEGRMFLETGRRTNVTLELLYPKHVLRDSEFSYSWWIGEERFTTDTPFKVHQFHTSGPQWVRASVVGRIPSYDRSTVVRYKWGYFDADIIVKDPFHNINISGNTYLEHGQLLNLDISCNGSGPVEYCWKVLPTVHGTNQTNLSCADPVAVNDCSFPILYYFRDSGDYRLAIYVSNLVTSLQRDVEVHIYDVSLRPQLSTVIIPLACTVLVVVIIACAVVAHMRRHPHLDVETADFDFMRTDECTAVSTETSWEVMRRSLIRLLCHCYANDGENGAAPTANYGTILVGMEKQPAH</sequence>
<dbReference type="GO" id="GO:0005886">
    <property type="term" value="C:plasma membrane"/>
    <property type="evidence" value="ECO:0007669"/>
    <property type="project" value="TreeGrafter"/>
</dbReference>
<feature type="transmembrane region" description="Helical" evidence="1">
    <location>
        <begin position="335"/>
        <end position="355"/>
    </location>
</feature>
<dbReference type="InterPro" id="IPR045219">
    <property type="entry name" value="PKAT"/>
</dbReference>
<comment type="caution">
    <text evidence="3">The sequence shown here is derived from an EMBL/GenBank/DDBJ whole genome shotgun (WGS) entry which is preliminary data.</text>
</comment>
<reference evidence="3 4" key="1">
    <citation type="journal article" date="2022" name="Nat. Ecol. Evol.">
        <title>A masculinizing supergene underlies an exaggerated male reproductive morph in a spider.</title>
        <authorList>
            <person name="Hendrickx F."/>
            <person name="De Corte Z."/>
            <person name="Sonet G."/>
            <person name="Van Belleghem S.M."/>
            <person name="Kostlbacher S."/>
            <person name="Vangestel C."/>
        </authorList>
    </citation>
    <scope>NUCLEOTIDE SEQUENCE [LARGE SCALE GENOMIC DNA]</scope>
    <source>
        <strain evidence="3">W744_W776</strain>
    </source>
</reference>
<keyword evidence="1" id="KW-0472">Membrane</keyword>
<evidence type="ECO:0000256" key="2">
    <source>
        <dbReference type="SAM" id="SignalP"/>
    </source>
</evidence>
<evidence type="ECO:0000313" key="4">
    <source>
        <dbReference type="Proteomes" id="UP000827092"/>
    </source>
</evidence>
<dbReference type="PANTHER" id="PTHR11861">
    <property type="entry name" value="MELANOCYTE PROTEIN PMEL 17-RELATED"/>
    <property type="match status" value="1"/>
</dbReference>
<dbReference type="PANTHER" id="PTHR11861:SF8">
    <property type="entry name" value="PKD DOMAIN-CONTAINING PROTEIN"/>
    <property type="match status" value="1"/>
</dbReference>
<name>A0AAV6U2Y7_9ARAC</name>
<accession>A0AAV6U2Y7</accession>
<dbReference type="AlphaFoldDB" id="A0AAV6U2Y7"/>
<protein>
    <submittedName>
        <fullName evidence="3">Uncharacterized protein</fullName>
    </submittedName>
</protein>